<evidence type="ECO:0000313" key="5">
    <source>
        <dbReference type="Ensembl" id="ENSPREP00000030780.1"/>
    </source>
</evidence>
<dbReference type="SUPFAM" id="SSF48403">
    <property type="entry name" value="Ankyrin repeat"/>
    <property type="match status" value="1"/>
</dbReference>
<keyword evidence="6" id="KW-1185">Reference proteome</keyword>
<dbReference type="PROSITE" id="PS50088">
    <property type="entry name" value="ANK_REPEAT"/>
    <property type="match status" value="1"/>
</dbReference>
<evidence type="ECO:0000256" key="2">
    <source>
        <dbReference type="ARBA" id="ARBA00023043"/>
    </source>
</evidence>
<reference evidence="5" key="3">
    <citation type="submission" date="2025-09" db="UniProtKB">
        <authorList>
            <consortium name="Ensembl"/>
        </authorList>
    </citation>
    <scope>IDENTIFICATION</scope>
    <source>
        <strain evidence="5">Guanapo</strain>
    </source>
</reference>
<evidence type="ECO:0000256" key="3">
    <source>
        <dbReference type="PROSITE-ProRule" id="PRU00023"/>
    </source>
</evidence>
<dbReference type="AlphaFoldDB" id="A0A3P9Q9L1"/>
<dbReference type="InterPro" id="IPR050889">
    <property type="entry name" value="Dendritic_Spine_Reg/Scaffold"/>
</dbReference>
<accession>A0A3P9Q9L1</accession>
<dbReference type="STRING" id="8081.ENSPREP00000030780"/>
<dbReference type="Pfam" id="PF13637">
    <property type="entry name" value="Ank_4"/>
    <property type="match status" value="1"/>
</dbReference>
<protein>
    <submittedName>
        <fullName evidence="5">Uncharacterized protein</fullName>
    </submittedName>
</protein>
<dbReference type="InterPro" id="IPR036770">
    <property type="entry name" value="Ankyrin_rpt-contain_sf"/>
</dbReference>
<keyword evidence="2 3" id="KW-0040">ANK repeat</keyword>
<dbReference type="Gene3D" id="1.25.40.20">
    <property type="entry name" value="Ankyrin repeat-containing domain"/>
    <property type="match status" value="1"/>
</dbReference>
<organism evidence="5 6">
    <name type="scientific">Poecilia reticulata</name>
    <name type="common">Guppy</name>
    <name type="synonym">Acanthophacelus reticulatus</name>
    <dbReference type="NCBI Taxonomy" id="8081"/>
    <lineage>
        <taxon>Eukaryota</taxon>
        <taxon>Metazoa</taxon>
        <taxon>Chordata</taxon>
        <taxon>Craniata</taxon>
        <taxon>Vertebrata</taxon>
        <taxon>Euteleostomi</taxon>
        <taxon>Actinopterygii</taxon>
        <taxon>Neopterygii</taxon>
        <taxon>Teleostei</taxon>
        <taxon>Neoteleostei</taxon>
        <taxon>Acanthomorphata</taxon>
        <taxon>Ovalentaria</taxon>
        <taxon>Atherinomorphae</taxon>
        <taxon>Cyprinodontiformes</taxon>
        <taxon>Poeciliidae</taxon>
        <taxon>Poeciliinae</taxon>
        <taxon>Poecilia</taxon>
    </lineage>
</organism>
<name>A0A3P9Q9L1_POERE</name>
<dbReference type="Proteomes" id="UP000242638">
    <property type="component" value="Unassembled WGS sequence"/>
</dbReference>
<dbReference type="InterPro" id="IPR002110">
    <property type="entry name" value="Ankyrin_rpt"/>
</dbReference>
<keyword evidence="1" id="KW-0677">Repeat</keyword>
<dbReference type="Bgee" id="ENSPREG00000020841">
    <property type="expression patterns" value="Expressed in head and 1 other cell type or tissue"/>
</dbReference>
<feature type="repeat" description="ANK" evidence="3">
    <location>
        <begin position="1"/>
        <end position="17"/>
    </location>
</feature>
<evidence type="ECO:0000256" key="1">
    <source>
        <dbReference type="ARBA" id="ARBA00022737"/>
    </source>
</evidence>
<evidence type="ECO:0000256" key="4">
    <source>
        <dbReference type="SAM" id="MobiDB-lite"/>
    </source>
</evidence>
<dbReference type="PANTHER" id="PTHR24166:SF23">
    <property type="entry name" value="PROTEIN TANC1"/>
    <property type="match status" value="1"/>
</dbReference>
<reference evidence="5" key="2">
    <citation type="submission" date="2025-08" db="UniProtKB">
        <authorList>
            <consortium name="Ensembl"/>
        </authorList>
    </citation>
    <scope>IDENTIFICATION</scope>
    <source>
        <strain evidence="5">Guanapo</strain>
    </source>
</reference>
<dbReference type="Ensembl" id="ENSPRET00000031131.1">
    <property type="protein sequence ID" value="ENSPREP00000030780.1"/>
    <property type="gene ID" value="ENSPREG00000020841.1"/>
</dbReference>
<reference evidence="6" key="1">
    <citation type="submission" date="2013-11" db="EMBL/GenBank/DDBJ databases">
        <title>The genomic landscape of the Guanapo guppy.</title>
        <authorList>
            <person name="Kuenstner A."/>
            <person name="Dreyer C."/>
        </authorList>
    </citation>
    <scope>NUCLEOTIDE SEQUENCE</scope>
    <source>
        <strain evidence="6">Guanapo</strain>
    </source>
</reference>
<dbReference type="PANTHER" id="PTHR24166">
    <property type="entry name" value="ROLLING PEBBLES, ISOFORM B"/>
    <property type="match status" value="1"/>
</dbReference>
<sequence>VAELLLKKGADINISDKQGRTALILAASEGHAATVELLLAKVFLCFKKTLLVSPLSSPGSLLQRWQTSTKRHGSARPTGRSAACWCE</sequence>
<evidence type="ECO:0000313" key="6">
    <source>
        <dbReference type="Proteomes" id="UP000242638"/>
    </source>
</evidence>
<proteinExistence type="predicted"/>
<feature type="region of interest" description="Disordered" evidence="4">
    <location>
        <begin position="67"/>
        <end position="87"/>
    </location>
</feature>